<dbReference type="RefSeq" id="WP_090109266.1">
    <property type="nucleotide sequence ID" value="NZ_FNAT01000001.1"/>
</dbReference>
<feature type="compositionally biased region" description="Basic and acidic residues" evidence="1">
    <location>
        <begin position="1"/>
        <end position="23"/>
    </location>
</feature>
<name>A0A1G6ZR99_9RHOB</name>
<evidence type="ECO:0000313" key="3">
    <source>
        <dbReference type="Proteomes" id="UP000198922"/>
    </source>
</evidence>
<gene>
    <name evidence="2" type="ORF">SAMN04488567_0636</name>
</gene>
<dbReference type="Proteomes" id="UP000198922">
    <property type="component" value="Unassembled WGS sequence"/>
</dbReference>
<feature type="region of interest" description="Disordered" evidence="1">
    <location>
        <begin position="1"/>
        <end position="70"/>
    </location>
</feature>
<dbReference type="EMBL" id="FNAT01000001">
    <property type="protein sequence ID" value="SDE04893.1"/>
    <property type="molecule type" value="Genomic_DNA"/>
</dbReference>
<feature type="compositionally biased region" description="Basic and acidic residues" evidence="1">
    <location>
        <begin position="61"/>
        <end position="70"/>
    </location>
</feature>
<feature type="compositionally biased region" description="Basic and acidic residues" evidence="1">
    <location>
        <begin position="33"/>
        <end position="52"/>
    </location>
</feature>
<organism evidence="2 3">
    <name type="scientific">Limimaricola pyoseonensis</name>
    <dbReference type="NCBI Taxonomy" id="521013"/>
    <lineage>
        <taxon>Bacteria</taxon>
        <taxon>Pseudomonadati</taxon>
        <taxon>Pseudomonadota</taxon>
        <taxon>Alphaproteobacteria</taxon>
        <taxon>Rhodobacterales</taxon>
        <taxon>Paracoccaceae</taxon>
        <taxon>Limimaricola</taxon>
    </lineage>
</organism>
<evidence type="ECO:0000313" key="2">
    <source>
        <dbReference type="EMBL" id="SDE04893.1"/>
    </source>
</evidence>
<evidence type="ECO:0000256" key="1">
    <source>
        <dbReference type="SAM" id="MobiDB-lite"/>
    </source>
</evidence>
<proteinExistence type="predicted"/>
<protein>
    <submittedName>
        <fullName evidence="2">Uncharacterized protein</fullName>
    </submittedName>
</protein>
<sequence>MAERARSKDGKRETEAYVSDADKAGAGNQPGREGGDLTRKVGTRDDLKRAEQDEAGPTRVRKSDEREDEG</sequence>
<accession>A0A1G6ZR99</accession>
<keyword evidence="3" id="KW-1185">Reference proteome</keyword>
<reference evidence="3" key="1">
    <citation type="submission" date="2016-10" db="EMBL/GenBank/DDBJ databases">
        <authorList>
            <person name="Varghese N."/>
            <person name="Submissions S."/>
        </authorList>
    </citation>
    <scope>NUCLEOTIDE SEQUENCE [LARGE SCALE GENOMIC DNA]</scope>
    <source>
        <strain evidence="3">DSM 21424</strain>
    </source>
</reference>
<dbReference type="AlphaFoldDB" id="A0A1G6ZR99"/>
<dbReference type="STRING" id="521013.SAMN04488567_0636"/>
<dbReference type="OrthoDB" id="7868955at2"/>